<dbReference type="PROSITE" id="PS50005">
    <property type="entry name" value="TPR"/>
    <property type="match status" value="2"/>
</dbReference>
<dbReference type="SUPFAM" id="SSF75304">
    <property type="entry name" value="Amidase signature (AS) enzymes"/>
    <property type="match status" value="1"/>
</dbReference>
<reference evidence="6 7" key="1">
    <citation type="submission" date="2017-09" db="EMBL/GenBank/DDBJ databases">
        <title>WGS assembly of Aquilegia coerulea Goldsmith.</title>
        <authorList>
            <person name="Hodges S."/>
            <person name="Kramer E."/>
            <person name="Nordborg M."/>
            <person name="Tomkins J."/>
            <person name="Borevitz J."/>
            <person name="Derieg N."/>
            <person name="Yan J."/>
            <person name="Mihaltcheva S."/>
            <person name="Hayes R.D."/>
            <person name="Rokhsar D."/>
        </authorList>
    </citation>
    <scope>NUCLEOTIDE SEQUENCE [LARGE SCALE GENOMIC DNA]</scope>
    <source>
        <strain evidence="7">cv. Goldsmith</strain>
    </source>
</reference>
<dbReference type="InterPro" id="IPR019734">
    <property type="entry name" value="TPR_rpt"/>
</dbReference>
<name>A0A2G5C5J4_AQUCA</name>
<dbReference type="Gene3D" id="1.25.40.10">
    <property type="entry name" value="Tetratricopeptide repeat domain"/>
    <property type="match status" value="1"/>
</dbReference>
<dbReference type="OrthoDB" id="245563at2759"/>
<keyword evidence="4" id="KW-1133">Transmembrane helix</keyword>
<dbReference type="Pfam" id="PF07719">
    <property type="entry name" value="TPR_2"/>
    <property type="match status" value="1"/>
</dbReference>
<dbReference type="PANTHER" id="PTHR46310:SF5">
    <property type="entry name" value="OUTER ENVELOPE PROTEIN 64, CHLOROPLASTIC"/>
    <property type="match status" value="1"/>
</dbReference>
<feature type="repeat" description="TPR" evidence="3">
    <location>
        <begin position="525"/>
        <end position="558"/>
    </location>
</feature>
<keyword evidence="4" id="KW-0472">Membrane</keyword>
<dbReference type="STRING" id="218851.A0A2G5C5J4"/>
<dbReference type="PROSITE" id="PS50293">
    <property type="entry name" value="TPR_REGION"/>
    <property type="match status" value="1"/>
</dbReference>
<sequence>MSSSSSSSSASKIIGVLLGLGLAGILFMSRKLKKVIKEDFGAFVERFNLLPPPPPAPPKAPHLLSALSFAVSDIFDIEGYVTGFGNPDWEKTHDAATRTSPVVSSLVEGGATCTGKTVIDELAYSISGVNKHYDTPTNPVAPALIPGGSSSGAAVAVSANLVDFALGVDTTGGVRLPAAFCGIFGFRSSQGALSNVGIIPVSPSLDALGWFAKDASILRRVGHVLLQLPYSDPRAPKNVIIADDCFEVLKSPMSRVSQVVIKSSEKLFGKQVLKHENLESYLGSKVPSLNQFNNSNRNGELKISTMRSLAHAMLFLQRNEFNSIHGDWIHTTKPVLDPATSAQLEVVESAVDKAHTCQSIRSETRSALNSLLKDDGILVIPTVADPPPKLGSKEILSEDYQTRNFSLLSVASISGCCQVSIPLGFYDNCPVSVSFIAKHGNDRFLLDTVQSMYASLQEQSDIASKNNSSKNTVSQEESAEIAKEKVFSPESWEIIISKFEFNASYKNDFIYILLAAFLLHCSLNNLLLTFRGNTAFKEKKMQKAIGFYTEAIKLNSDNATYYNNRAAAYLDVGSFLQAEADCSTAISLDKKNVKAYLRRGTAREMLGYYKEAIEDFRHALVLEPTNKRAALSADRLKKLFQ</sequence>
<evidence type="ECO:0000256" key="3">
    <source>
        <dbReference type="PROSITE-ProRule" id="PRU00339"/>
    </source>
</evidence>
<evidence type="ECO:0000256" key="2">
    <source>
        <dbReference type="ARBA" id="ARBA00022803"/>
    </source>
</evidence>
<proteinExistence type="predicted"/>
<dbReference type="SMART" id="SM00028">
    <property type="entry name" value="TPR"/>
    <property type="match status" value="3"/>
</dbReference>
<dbReference type="FunFam" id="3.90.1300.10:FF:000004">
    <property type="entry name" value="Outer envelope protein 64, mitochondrial"/>
    <property type="match status" value="1"/>
</dbReference>
<protein>
    <recommendedName>
        <fullName evidence="5">Amidase domain-containing protein</fullName>
    </recommendedName>
</protein>
<dbReference type="Pfam" id="PF01425">
    <property type="entry name" value="Amidase"/>
    <property type="match status" value="1"/>
</dbReference>
<evidence type="ECO:0000256" key="1">
    <source>
        <dbReference type="ARBA" id="ARBA00022737"/>
    </source>
</evidence>
<dbReference type="AlphaFoldDB" id="A0A2G5C5J4"/>
<dbReference type="SUPFAM" id="SSF48452">
    <property type="entry name" value="TPR-like"/>
    <property type="match status" value="1"/>
</dbReference>
<dbReference type="InterPro" id="IPR023631">
    <property type="entry name" value="Amidase_dom"/>
</dbReference>
<evidence type="ECO:0000259" key="5">
    <source>
        <dbReference type="Pfam" id="PF01425"/>
    </source>
</evidence>
<dbReference type="Gene3D" id="3.90.1300.10">
    <property type="entry name" value="Amidase signature (AS) domain"/>
    <property type="match status" value="1"/>
</dbReference>
<keyword evidence="1" id="KW-0677">Repeat</keyword>
<dbReference type="InterPro" id="IPR011990">
    <property type="entry name" value="TPR-like_helical_dom_sf"/>
</dbReference>
<feature type="repeat" description="TPR" evidence="3">
    <location>
        <begin position="593"/>
        <end position="626"/>
    </location>
</feature>
<dbReference type="PANTHER" id="PTHR46310">
    <property type="entry name" value="AMIDASE 1"/>
    <property type="match status" value="1"/>
</dbReference>
<organism evidence="6 7">
    <name type="scientific">Aquilegia coerulea</name>
    <name type="common">Rocky mountain columbine</name>
    <dbReference type="NCBI Taxonomy" id="218851"/>
    <lineage>
        <taxon>Eukaryota</taxon>
        <taxon>Viridiplantae</taxon>
        <taxon>Streptophyta</taxon>
        <taxon>Embryophyta</taxon>
        <taxon>Tracheophyta</taxon>
        <taxon>Spermatophyta</taxon>
        <taxon>Magnoliopsida</taxon>
        <taxon>Ranunculales</taxon>
        <taxon>Ranunculaceae</taxon>
        <taxon>Thalictroideae</taxon>
        <taxon>Aquilegia</taxon>
    </lineage>
</organism>
<keyword evidence="2 3" id="KW-0802">TPR repeat</keyword>
<evidence type="ECO:0000256" key="4">
    <source>
        <dbReference type="SAM" id="Phobius"/>
    </source>
</evidence>
<feature type="transmembrane region" description="Helical" evidence="4">
    <location>
        <begin position="12"/>
        <end position="29"/>
    </location>
</feature>
<keyword evidence="4" id="KW-0812">Transmembrane</keyword>
<keyword evidence="7" id="KW-1185">Reference proteome</keyword>
<dbReference type="InterPro" id="IPR013105">
    <property type="entry name" value="TPR_2"/>
</dbReference>
<evidence type="ECO:0000313" key="6">
    <source>
        <dbReference type="EMBL" id="PIA26568.1"/>
    </source>
</evidence>
<accession>A0A2G5C5J4</accession>
<dbReference type="EMBL" id="KZ305108">
    <property type="protein sequence ID" value="PIA26568.1"/>
    <property type="molecule type" value="Genomic_DNA"/>
</dbReference>
<dbReference type="InterPro" id="IPR036928">
    <property type="entry name" value="AS_sf"/>
</dbReference>
<feature type="domain" description="Amidase" evidence="5">
    <location>
        <begin position="63"/>
        <end position="446"/>
    </location>
</feature>
<dbReference type="FunCoup" id="A0A2G5C5J4">
    <property type="interactions" value="428"/>
</dbReference>
<feature type="transmembrane region" description="Helical" evidence="4">
    <location>
        <begin position="509"/>
        <end position="530"/>
    </location>
</feature>
<dbReference type="Proteomes" id="UP000230069">
    <property type="component" value="Unassembled WGS sequence"/>
</dbReference>
<gene>
    <name evidence="6" type="ORF">AQUCO_09100030v1</name>
</gene>
<dbReference type="InParanoid" id="A0A2G5C5J4"/>
<evidence type="ECO:0000313" key="7">
    <source>
        <dbReference type="Proteomes" id="UP000230069"/>
    </source>
</evidence>